<accession>A0A9P4N7V5</accession>
<dbReference type="OrthoDB" id="3715018at2759"/>
<dbReference type="PANTHER" id="PTHR38790">
    <property type="entry name" value="2EXR DOMAIN-CONTAINING PROTEIN-RELATED"/>
    <property type="match status" value="1"/>
</dbReference>
<name>A0A9P4N7V5_9PLEO</name>
<feature type="compositionally biased region" description="Basic residues" evidence="1">
    <location>
        <begin position="34"/>
        <end position="48"/>
    </location>
</feature>
<dbReference type="EMBL" id="ML986591">
    <property type="protein sequence ID" value="KAF2267449.1"/>
    <property type="molecule type" value="Genomic_DNA"/>
</dbReference>
<proteinExistence type="predicted"/>
<keyword evidence="3" id="KW-1185">Reference proteome</keyword>
<protein>
    <submittedName>
        <fullName evidence="2">Uncharacterized protein</fullName>
    </submittedName>
</protein>
<gene>
    <name evidence="2" type="ORF">CC78DRAFT_577160</name>
</gene>
<reference evidence="3" key="1">
    <citation type="journal article" date="2020" name="Stud. Mycol.">
        <title>101 Dothideomycetes genomes: A test case for predicting lifestyles and emergence of pathogens.</title>
        <authorList>
            <person name="Haridas S."/>
            <person name="Albert R."/>
            <person name="Binder M."/>
            <person name="Bloem J."/>
            <person name="LaButti K."/>
            <person name="Salamov A."/>
            <person name="Andreopoulos B."/>
            <person name="Baker S."/>
            <person name="Barry K."/>
            <person name="Bills G."/>
            <person name="Bluhm B."/>
            <person name="Cannon C."/>
            <person name="Castanera R."/>
            <person name="Culley D."/>
            <person name="Daum C."/>
            <person name="Ezra D."/>
            <person name="Gonzalez J."/>
            <person name="Henrissat B."/>
            <person name="Kuo A."/>
            <person name="Liang C."/>
            <person name="Lipzen A."/>
            <person name="Lutzoni F."/>
            <person name="Magnuson J."/>
            <person name="Mondo S."/>
            <person name="Nolan M."/>
            <person name="Ohm R."/>
            <person name="Pangilinan J."/>
            <person name="Park H.-J."/>
            <person name="Ramirez L."/>
            <person name="Alfaro M."/>
            <person name="Sun H."/>
            <person name="Tritt A."/>
            <person name="Yoshinaga Y."/>
            <person name="Zwiers L.-H."/>
            <person name="Turgeon B."/>
            <person name="Goodwin S."/>
            <person name="Spatafora J."/>
            <person name="Crous P."/>
            <person name="Grigoriev I."/>
        </authorList>
    </citation>
    <scope>NUCLEOTIDE SEQUENCE [LARGE SCALE GENOMIC DNA]</scope>
    <source>
        <strain evidence="3">CBS 304.66</strain>
    </source>
</reference>
<evidence type="ECO:0000256" key="1">
    <source>
        <dbReference type="SAM" id="MobiDB-lite"/>
    </source>
</evidence>
<organism evidence="2 3">
    <name type="scientific">Lojkania enalia</name>
    <dbReference type="NCBI Taxonomy" id="147567"/>
    <lineage>
        <taxon>Eukaryota</taxon>
        <taxon>Fungi</taxon>
        <taxon>Dikarya</taxon>
        <taxon>Ascomycota</taxon>
        <taxon>Pezizomycotina</taxon>
        <taxon>Dothideomycetes</taxon>
        <taxon>Pleosporomycetidae</taxon>
        <taxon>Pleosporales</taxon>
        <taxon>Pleosporales incertae sedis</taxon>
        <taxon>Lojkania</taxon>
    </lineage>
</organism>
<evidence type="ECO:0000313" key="3">
    <source>
        <dbReference type="Proteomes" id="UP000800093"/>
    </source>
</evidence>
<sequence length="354" mass="41139">MAPTLQTRKIPLKPSLTIQHRTKGKGKTDLLVKPRKAIPRKTGSKRKSPAVDPISPSTWREPANPQATFMGLPTELRLHIYSYISNATLMHVYRHKEGQWINGNWRPPRFFWSPCQAPHPDYPMLCLNPKWSGLCEESERCAYRIYSPPESSGFVALSQTCKLIHSETQEFFRRGTSVCIHPQEVRPWLDHLESIAPEQIECLQSVTFFGMRPDRSWYDVAIKELKSRVPNLTTVGCQGQVRKWSMLNGRHVFDAELWRNWYLAQCVKTLDANITVVMEGYIFNKRRVNYAHSPDKDEQLVVRVVREGKNGKYNGDSWTNGNVETELRRSELISPKRTAKWRQWWRGKDLVGFF</sequence>
<evidence type="ECO:0000313" key="2">
    <source>
        <dbReference type="EMBL" id="KAF2267449.1"/>
    </source>
</evidence>
<dbReference type="Proteomes" id="UP000800093">
    <property type="component" value="Unassembled WGS sequence"/>
</dbReference>
<feature type="region of interest" description="Disordered" evidence="1">
    <location>
        <begin position="34"/>
        <end position="62"/>
    </location>
</feature>
<comment type="caution">
    <text evidence="2">The sequence shown here is derived from an EMBL/GenBank/DDBJ whole genome shotgun (WGS) entry which is preliminary data.</text>
</comment>
<dbReference type="PANTHER" id="PTHR38790:SF4">
    <property type="entry name" value="2EXR DOMAIN-CONTAINING PROTEIN"/>
    <property type="match status" value="1"/>
</dbReference>
<dbReference type="AlphaFoldDB" id="A0A9P4N7V5"/>